<evidence type="ECO:0000313" key="1">
    <source>
        <dbReference type="EMBL" id="MDG5754826.1"/>
    </source>
</evidence>
<proteinExistence type="predicted"/>
<dbReference type="Proteomes" id="UP001218246">
    <property type="component" value="Unassembled WGS sequence"/>
</dbReference>
<dbReference type="EMBL" id="JARULN010000013">
    <property type="protein sequence ID" value="MDG5754826.1"/>
    <property type="molecule type" value="Genomic_DNA"/>
</dbReference>
<protein>
    <submittedName>
        <fullName evidence="1">Uncharacterized protein</fullName>
    </submittedName>
</protein>
<evidence type="ECO:0000313" key="2">
    <source>
        <dbReference type="Proteomes" id="UP001218246"/>
    </source>
</evidence>
<dbReference type="RefSeq" id="WP_124565187.1">
    <property type="nucleotide sequence ID" value="NZ_JARRRY010000013.1"/>
</dbReference>
<keyword evidence="2" id="KW-1185">Reference proteome</keyword>
<name>A0ABT6H8M6_9BACI</name>
<organism evidence="1 2">
    <name type="scientific">Ectobacillus antri</name>
    <dbReference type="NCBI Taxonomy" id="2486280"/>
    <lineage>
        <taxon>Bacteria</taxon>
        <taxon>Bacillati</taxon>
        <taxon>Bacillota</taxon>
        <taxon>Bacilli</taxon>
        <taxon>Bacillales</taxon>
        <taxon>Bacillaceae</taxon>
        <taxon>Ectobacillus</taxon>
    </lineage>
</organism>
<accession>A0ABT6H8M6</accession>
<gene>
    <name evidence="1" type="ORF">P6P90_12725</name>
</gene>
<sequence>MFSSLTTHDETTCRILQALDKKIKLHVKQTTFDEREDLAHEIKIKALKKLDKLLQEEPPCFWEFVEKL</sequence>
<comment type="caution">
    <text evidence="1">The sequence shown here is derived from an EMBL/GenBank/DDBJ whole genome shotgun (WGS) entry which is preliminary data.</text>
</comment>
<reference evidence="1 2" key="1">
    <citation type="submission" date="2023-04" db="EMBL/GenBank/DDBJ databases">
        <title>Ectobacillus antri isolated from activated sludge.</title>
        <authorList>
            <person name="Yan P."/>
            <person name="Liu X."/>
        </authorList>
    </citation>
    <scope>NUCLEOTIDE SEQUENCE [LARGE SCALE GENOMIC DNA]</scope>
    <source>
        <strain evidence="1 2">C18H</strain>
    </source>
</reference>